<evidence type="ECO:0000313" key="1">
    <source>
        <dbReference type="EMBL" id="GAX79311.1"/>
    </source>
</evidence>
<sequence length="237" mass="24831">MSMNTQPGSAIVLGVGPGLGLALCKVFASKGLKVAAGSRGGAQCAVGISGVTPYTVDAADSESVQKLVDAVERDIGPIRVAVFNAAPRPKRVSVLDLQPQDFEQSWRIGCLGGLQLGQAVASRMCARGESGTLLFTGATASLRGGSMLADFASAKCGLRAVAQSMARELSPRGIHVAHVIVDGLIQGEIAEKLAGPASAPDSRMDPDELALCYWQIHEQGRSAWTHELDLRPYCEKF</sequence>
<name>A0A250X8A4_9CHLO</name>
<dbReference type="Pfam" id="PF00106">
    <property type="entry name" value="adh_short"/>
    <property type="match status" value="1"/>
</dbReference>
<evidence type="ECO:0000313" key="2">
    <source>
        <dbReference type="Proteomes" id="UP000232323"/>
    </source>
</evidence>
<dbReference type="InterPro" id="IPR036291">
    <property type="entry name" value="NAD(P)-bd_dom_sf"/>
</dbReference>
<gene>
    <name evidence="1" type="ORF">CEUSTIGMA_g6752.t1</name>
</gene>
<dbReference type="SUPFAM" id="SSF51735">
    <property type="entry name" value="NAD(P)-binding Rossmann-fold domains"/>
    <property type="match status" value="1"/>
</dbReference>
<protein>
    <recommendedName>
        <fullName evidence="3">Short-chain dehydrogenase/reductase SDR</fullName>
    </recommendedName>
</protein>
<accession>A0A250X8A4</accession>
<dbReference type="Proteomes" id="UP000232323">
    <property type="component" value="Unassembled WGS sequence"/>
</dbReference>
<comment type="caution">
    <text evidence="1">The sequence shown here is derived from an EMBL/GenBank/DDBJ whole genome shotgun (WGS) entry which is preliminary data.</text>
</comment>
<dbReference type="EMBL" id="BEGY01000041">
    <property type="protein sequence ID" value="GAX79311.1"/>
    <property type="molecule type" value="Genomic_DNA"/>
</dbReference>
<dbReference type="STRING" id="1157962.A0A250X8A4"/>
<organism evidence="1 2">
    <name type="scientific">Chlamydomonas eustigma</name>
    <dbReference type="NCBI Taxonomy" id="1157962"/>
    <lineage>
        <taxon>Eukaryota</taxon>
        <taxon>Viridiplantae</taxon>
        <taxon>Chlorophyta</taxon>
        <taxon>core chlorophytes</taxon>
        <taxon>Chlorophyceae</taxon>
        <taxon>CS clade</taxon>
        <taxon>Chlamydomonadales</taxon>
        <taxon>Chlamydomonadaceae</taxon>
        <taxon>Chlamydomonas</taxon>
    </lineage>
</organism>
<dbReference type="PANTHER" id="PTHR43431">
    <property type="entry name" value="OXIDOREDUCTASE, SHORT CHAIN DEHYDROGENASE/REDUCTASE FAMILY (AFU_ORTHOLOGUE AFUA_5G14000)"/>
    <property type="match status" value="1"/>
</dbReference>
<dbReference type="Gene3D" id="3.40.50.720">
    <property type="entry name" value="NAD(P)-binding Rossmann-like Domain"/>
    <property type="match status" value="1"/>
</dbReference>
<keyword evidence="2" id="KW-1185">Reference proteome</keyword>
<dbReference type="OrthoDB" id="5399006at2759"/>
<evidence type="ECO:0008006" key="3">
    <source>
        <dbReference type="Google" id="ProtNLM"/>
    </source>
</evidence>
<dbReference type="AlphaFoldDB" id="A0A250X8A4"/>
<reference evidence="1 2" key="1">
    <citation type="submission" date="2017-08" db="EMBL/GenBank/DDBJ databases">
        <title>Acidophilic green algal genome provides insights into adaptation to an acidic environment.</title>
        <authorList>
            <person name="Hirooka S."/>
            <person name="Hirose Y."/>
            <person name="Kanesaki Y."/>
            <person name="Higuchi S."/>
            <person name="Fujiwara T."/>
            <person name="Onuma R."/>
            <person name="Era A."/>
            <person name="Ohbayashi R."/>
            <person name="Uzuka A."/>
            <person name="Nozaki H."/>
            <person name="Yoshikawa H."/>
            <person name="Miyagishima S.Y."/>
        </authorList>
    </citation>
    <scope>NUCLEOTIDE SEQUENCE [LARGE SCALE GENOMIC DNA]</scope>
    <source>
        <strain evidence="1 2">NIES-2499</strain>
    </source>
</reference>
<dbReference type="InterPro" id="IPR002347">
    <property type="entry name" value="SDR_fam"/>
</dbReference>
<proteinExistence type="predicted"/>
<dbReference type="PANTHER" id="PTHR43431:SF7">
    <property type="entry name" value="OXIDOREDUCTASE, SHORT CHAIN DEHYDROGENASE_REDUCTASE FAMILY (AFU_ORTHOLOGUE AFUA_5G14000)"/>
    <property type="match status" value="1"/>
</dbReference>
<dbReference type="PRINTS" id="PR00081">
    <property type="entry name" value="GDHRDH"/>
</dbReference>